<proteinExistence type="predicted"/>
<dbReference type="RefSeq" id="WP_379277791.1">
    <property type="nucleotide sequence ID" value="NZ_JBHUGT010000013.1"/>
</dbReference>
<keyword evidence="3" id="KW-1185">Reference proteome</keyword>
<dbReference type="Proteomes" id="UP001597493">
    <property type="component" value="Unassembled WGS sequence"/>
</dbReference>
<dbReference type="SUPFAM" id="SSF46955">
    <property type="entry name" value="Putative DNA-binding domain"/>
    <property type="match status" value="1"/>
</dbReference>
<dbReference type="InterPro" id="IPR045403">
    <property type="entry name" value="HTH_59_Firmicutes_type"/>
</dbReference>
<dbReference type="EMBL" id="JBHUMY010000032">
    <property type="protein sequence ID" value="MFD2662863.1"/>
    <property type="molecule type" value="Genomic_DNA"/>
</dbReference>
<protein>
    <submittedName>
        <fullName evidence="2">Helix-turn-helix domain-containing protein</fullName>
    </submittedName>
</protein>
<feature type="domain" description="Helix-turn-helix" evidence="1">
    <location>
        <begin position="12"/>
        <end position="67"/>
    </location>
</feature>
<dbReference type="Pfam" id="PF20038">
    <property type="entry name" value="HTH_59"/>
    <property type="match status" value="1"/>
</dbReference>
<organism evidence="2 3">
    <name type="scientific">Paenibacillus thailandensis</name>
    <dbReference type="NCBI Taxonomy" id="393250"/>
    <lineage>
        <taxon>Bacteria</taxon>
        <taxon>Bacillati</taxon>
        <taxon>Bacillota</taxon>
        <taxon>Bacilli</taxon>
        <taxon>Bacillales</taxon>
        <taxon>Paenibacillaceae</taxon>
        <taxon>Paenibacillus</taxon>
    </lineage>
</organism>
<accession>A0ABW5R231</accession>
<dbReference type="InterPro" id="IPR009061">
    <property type="entry name" value="DNA-bd_dom_put_sf"/>
</dbReference>
<evidence type="ECO:0000313" key="3">
    <source>
        <dbReference type="Proteomes" id="UP001597493"/>
    </source>
</evidence>
<comment type="caution">
    <text evidence="2">The sequence shown here is derived from an EMBL/GenBank/DDBJ whole genome shotgun (WGS) entry which is preliminary data.</text>
</comment>
<reference evidence="3" key="1">
    <citation type="journal article" date="2019" name="Int. J. Syst. Evol. Microbiol.">
        <title>The Global Catalogue of Microorganisms (GCM) 10K type strain sequencing project: providing services to taxonomists for standard genome sequencing and annotation.</title>
        <authorList>
            <consortium name="The Broad Institute Genomics Platform"/>
            <consortium name="The Broad Institute Genome Sequencing Center for Infectious Disease"/>
            <person name="Wu L."/>
            <person name="Ma J."/>
        </authorList>
    </citation>
    <scope>NUCLEOTIDE SEQUENCE [LARGE SCALE GENOMIC DNA]</scope>
    <source>
        <strain evidence="3">TISTR 1827</strain>
    </source>
</reference>
<name>A0ABW5R231_9BACL</name>
<evidence type="ECO:0000259" key="1">
    <source>
        <dbReference type="Pfam" id="PF20038"/>
    </source>
</evidence>
<gene>
    <name evidence="2" type="ORF">ACFSW5_21645</name>
</gene>
<evidence type="ECO:0000313" key="2">
    <source>
        <dbReference type="EMBL" id="MFD2662863.1"/>
    </source>
</evidence>
<sequence>MTRDIKKGYSLIDSVLSSREAAEVWGLSENTVTQWCNRGKFQPDEARKSGKVWLVTREGMIRITGREPGERGRV</sequence>